<sequence length="58" mass="6587">MDTSSIYYTQNNCSMDLTFLTSSSGRIGKEKQKADLECFQHKRSSLLSSQFGPSKLYQ</sequence>
<reference evidence="1" key="2">
    <citation type="journal article" date="2015" name="Data Brief">
        <title>Shoot transcriptome of the giant reed, Arundo donax.</title>
        <authorList>
            <person name="Barrero R.A."/>
            <person name="Guerrero F.D."/>
            <person name="Moolhuijzen P."/>
            <person name="Goolsby J.A."/>
            <person name="Tidwell J."/>
            <person name="Bellgard S.E."/>
            <person name="Bellgard M.I."/>
        </authorList>
    </citation>
    <scope>NUCLEOTIDE SEQUENCE</scope>
    <source>
        <tissue evidence="1">Shoot tissue taken approximately 20 cm above the soil surface</tissue>
    </source>
</reference>
<proteinExistence type="predicted"/>
<reference evidence="1" key="1">
    <citation type="submission" date="2014-09" db="EMBL/GenBank/DDBJ databases">
        <authorList>
            <person name="Magalhaes I.L.F."/>
            <person name="Oliveira U."/>
            <person name="Santos F.R."/>
            <person name="Vidigal T.H.D.A."/>
            <person name="Brescovit A.D."/>
            <person name="Santos A.J."/>
        </authorList>
    </citation>
    <scope>NUCLEOTIDE SEQUENCE</scope>
    <source>
        <tissue evidence="1">Shoot tissue taken approximately 20 cm above the soil surface</tissue>
    </source>
</reference>
<dbReference type="AlphaFoldDB" id="A0A0A8XUX3"/>
<name>A0A0A8XUX3_ARUDO</name>
<organism evidence="1">
    <name type="scientific">Arundo donax</name>
    <name type="common">Giant reed</name>
    <name type="synonym">Donax arundinaceus</name>
    <dbReference type="NCBI Taxonomy" id="35708"/>
    <lineage>
        <taxon>Eukaryota</taxon>
        <taxon>Viridiplantae</taxon>
        <taxon>Streptophyta</taxon>
        <taxon>Embryophyta</taxon>
        <taxon>Tracheophyta</taxon>
        <taxon>Spermatophyta</taxon>
        <taxon>Magnoliopsida</taxon>
        <taxon>Liliopsida</taxon>
        <taxon>Poales</taxon>
        <taxon>Poaceae</taxon>
        <taxon>PACMAD clade</taxon>
        <taxon>Arundinoideae</taxon>
        <taxon>Arundineae</taxon>
        <taxon>Arundo</taxon>
    </lineage>
</organism>
<protein>
    <submittedName>
        <fullName evidence="1">Uncharacterized protein</fullName>
    </submittedName>
</protein>
<dbReference type="EMBL" id="GBRH01280091">
    <property type="protein sequence ID" value="JAD17804.1"/>
    <property type="molecule type" value="Transcribed_RNA"/>
</dbReference>
<evidence type="ECO:0000313" key="1">
    <source>
        <dbReference type="EMBL" id="JAD17804.1"/>
    </source>
</evidence>
<accession>A0A0A8XUX3</accession>